<feature type="compositionally biased region" description="Basic and acidic residues" evidence="1">
    <location>
        <begin position="884"/>
        <end position="900"/>
    </location>
</feature>
<feature type="compositionally biased region" description="Low complexity" evidence="1">
    <location>
        <begin position="567"/>
        <end position="583"/>
    </location>
</feature>
<feature type="compositionally biased region" description="Low complexity" evidence="1">
    <location>
        <begin position="1060"/>
        <end position="1082"/>
    </location>
</feature>
<feature type="compositionally biased region" description="Polar residues" evidence="1">
    <location>
        <begin position="1198"/>
        <end position="1207"/>
    </location>
</feature>
<evidence type="ECO:0000259" key="3">
    <source>
        <dbReference type="Pfam" id="PF25547"/>
    </source>
</evidence>
<dbReference type="EMBL" id="SMKS01000014">
    <property type="protein sequence ID" value="TDD06861.1"/>
    <property type="molecule type" value="Genomic_DNA"/>
</dbReference>
<feature type="compositionally biased region" description="Pro residues" evidence="1">
    <location>
        <begin position="685"/>
        <end position="695"/>
    </location>
</feature>
<dbReference type="Pfam" id="PF00454">
    <property type="entry name" value="PI3_PI4_kinase"/>
    <property type="match status" value="1"/>
</dbReference>
<feature type="compositionally biased region" description="Polar residues" evidence="1">
    <location>
        <begin position="1041"/>
        <end position="1056"/>
    </location>
</feature>
<name>A0A4R4VP16_9PSEU</name>
<feature type="compositionally biased region" description="Low complexity" evidence="1">
    <location>
        <begin position="1109"/>
        <end position="1133"/>
    </location>
</feature>
<dbReference type="SUPFAM" id="SSF140453">
    <property type="entry name" value="EsxAB dimer-like"/>
    <property type="match status" value="1"/>
</dbReference>
<evidence type="ECO:0000313" key="4">
    <source>
        <dbReference type="EMBL" id="TDD06861.1"/>
    </source>
</evidence>
<feature type="compositionally biased region" description="Polar residues" evidence="1">
    <location>
        <begin position="960"/>
        <end position="974"/>
    </location>
</feature>
<accession>A0A4R4VP16</accession>
<dbReference type="Pfam" id="PF25547">
    <property type="entry name" value="WXG100_2"/>
    <property type="match status" value="1"/>
</dbReference>
<feature type="compositionally biased region" description="Low complexity" evidence="1">
    <location>
        <begin position="514"/>
        <end position="544"/>
    </location>
</feature>
<dbReference type="InterPro" id="IPR000403">
    <property type="entry name" value="PI3/4_kinase_cat_dom"/>
</dbReference>
<gene>
    <name evidence="4" type="ORF">E1181_11245</name>
</gene>
<organism evidence="4 5">
    <name type="scientific">Saccharopolyspora terrae</name>
    <dbReference type="NCBI Taxonomy" id="2530384"/>
    <lineage>
        <taxon>Bacteria</taxon>
        <taxon>Bacillati</taxon>
        <taxon>Actinomycetota</taxon>
        <taxon>Actinomycetes</taxon>
        <taxon>Pseudonocardiales</taxon>
        <taxon>Pseudonocardiaceae</taxon>
        <taxon>Saccharopolyspora</taxon>
    </lineage>
</organism>
<feature type="region of interest" description="Disordered" evidence="1">
    <location>
        <begin position="300"/>
        <end position="728"/>
    </location>
</feature>
<feature type="compositionally biased region" description="Gly residues" evidence="1">
    <location>
        <begin position="584"/>
        <end position="593"/>
    </location>
</feature>
<evidence type="ECO:0000313" key="5">
    <source>
        <dbReference type="Proteomes" id="UP000295674"/>
    </source>
</evidence>
<evidence type="ECO:0000256" key="1">
    <source>
        <dbReference type="SAM" id="MobiDB-lite"/>
    </source>
</evidence>
<feature type="compositionally biased region" description="Gly residues" evidence="1">
    <location>
        <begin position="1030"/>
        <end position="1039"/>
    </location>
</feature>
<dbReference type="PANTHER" id="PTHR12460">
    <property type="entry name" value="CYCLIN-DEPENDENT KINASE INHIBITOR-RELATED PROTEIN"/>
    <property type="match status" value="1"/>
</dbReference>
<feature type="compositionally biased region" description="Polar residues" evidence="1">
    <location>
        <begin position="1148"/>
        <end position="1157"/>
    </location>
</feature>
<keyword evidence="5" id="KW-1185">Reference proteome</keyword>
<feature type="compositionally biased region" description="Low complexity" evidence="1">
    <location>
        <begin position="988"/>
        <end position="1021"/>
    </location>
</feature>
<dbReference type="RefSeq" id="WP_132673931.1">
    <property type="nucleotide sequence ID" value="NZ_SMKS01000014.1"/>
</dbReference>
<dbReference type="InterPro" id="IPR036689">
    <property type="entry name" value="ESAT-6-like_sf"/>
</dbReference>
<dbReference type="PANTHER" id="PTHR12460:SF38">
    <property type="entry name" value="KINETOPLAST-ASSOCIATED PROTEIN-LIKE PROTEIN"/>
    <property type="match status" value="1"/>
</dbReference>
<feature type="region of interest" description="Disordered" evidence="1">
    <location>
        <begin position="881"/>
        <end position="1397"/>
    </location>
</feature>
<comment type="caution">
    <text evidence="4">The sequence shown here is derived from an EMBL/GenBank/DDBJ whole genome shotgun (WGS) entry which is preliminary data.</text>
</comment>
<dbReference type="Proteomes" id="UP000295674">
    <property type="component" value="Unassembled WGS sequence"/>
</dbReference>
<feature type="domain" description="PI3K/PI4K catalytic" evidence="2">
    <location>
        <begin position="1530"/>
        <end position="1592"/>
    </location>
</feature>
<feature type="compositionally biased region" description="Polar residues" evidence="1">
    <location>
        <begin position="486"/>
        <end position="497"/>
    </location>
</feature>
<reference evidence="4 5" key="1">
    <citation type="submission" date="2019-03" db="EMBL/GenBank/DDBJ databases">
        <title>Draft genome sequences of novel Actinobacteria.</title>
        <authorList>
            <person name="Sahin N."/>
            <person name="Ay H."/>
            <person name="Saygin H."/>
        </authorList>
    </citation>
    <scope>NUCLEOTIDE SEQUENCE [LARGE SCALE GENOMIC DNA]</scope>
    <source>
        <strain evidence="4 5">16K309</strain>
    </source>
</reference>
<feature type="compositionally biased region" description="Basic and acidic residues" evidence="1">
    <location>
        <begin position="1313"/>
        <end position="1334"/>
    </location>
</feature>
<protein>
    <submittedName>
        <fullName evidence="4">Uncharacterized protein</fullName>
    </submittedName>
</protein>
<proteinExistence type="predicted"/>
<feature type="compositionally biased region" description="Low complexity" evidence="1">
    <location>
        <begin position="392"/>
        <end position="456"/>
    </location>
</feature>
<evidence type="ECO:0000259" key="2">
    <source>
        <dbReference type="Pfam" id="PF00454"/>
    </source>
</evidence>
<feature type="compositionally biased region" description="Gly residues" evidence="1">
    <location>
        <begin position="369"/>
        <end position="379"/>
    </location>
</feature>
<dbReference type="InterPro" id="IPR057746">
    <property type="entry name" value="CpnT-like_N"/>
</dbReference>
<feature type="compositionally biased region" description="Pro residues" evidence="1">
    <location>
        <begin position="1096"/>
        <end position="1108"/>
    </location>
</feature>
<feature type="compositionally biased region" description="Low complexity" evidence="1">
    <location>
        <begin position="310"/>
        <end position="324"/>
    </location>
</feature>
<sequence length="1660" mass="174799">MTNPLVEKQPESNDGFITQGSGDAGWASGIGIAESVNDVSSLNEGSSWVESGLAYGGLAMEGISLAVDPIGTLLSYGLSWLIEHVQPLKEALDWFAGDPDGVAAYGKTWENVSKAVEQAASQYKDAVKADTASWTGAAGDAYRRTAAEKGEALDGAAKLAGTISSVVTIMGEVVSFVREFVRDLVADCISRLITYALEALLPPIASLAWVIPQAIAFISKTVTKIADIVGKLTRTISNVSPKLAKLAEVFGDIMKTLGDKGKAGAGAIGKVAEKLDVAEHLAKKTWQKVDDTFGTDVVGKHNAKFGGGPDAPSSGDSDSSSGDSSSGGGESGPRPSSGASGQGEAPSSARSESTGDTGAPRPGSTSDGTGSGSSAGGRGDVAPDSRSSADPGGSTRTDSGSGSQDGSSSGDSARSDTGSQSQDGSGSGGSSRTDSGSGTQDASSSGGSTRSDSGSGAQPHADPGPSSGSKPHADSGGPQARPDAGTGSQPHPDSGGSTRADAGSSNAGSGGSTSGPHTSDVPRAPASTSAAAVDAPARPDAAAPQSTPAAPRPDQPSGNAPAGGPGAPASPSAPGSATPSPRGGRQGPGGWTGTSGHPGAVRDLPGNAPRTPRSPSHPAGPRPDAPAHAPRGGMPPRQAPHAPAPMRPVRSGAPHAPVRQGTPVQRPQSAPPRSPHLRTADSPRTPIPAQRPPETPNSLPERSKLDEPKVSTAESMAAETPPKDQWQAGHHMVDHTPRLNISPELRDKLGPFRRDIEATGAGLSFTKPPVKDYFGRAEWAHKRPRCSVDPNRFTVEMHGGPNGVKFKHIDLDAKELAEIIRGSSGYKEGTPIRLVSCETGADVPDGSKNFAQQLSEELGVEVLAPNTNAWVDNHGNIYASESSAKFDKDESGSPKPRLDSPGEWTAFRPDGTKAVHSSPYPPGHQPEWVRHGVQAERAQIRGIFGRRKDEDFSIDPVTGHNYSNAPPQGPLSPTQGQPSPHPAPPQQSHPQQGFPQQGHPQQHGFPPQNYPQQQGFPQQGYAPNPQQGFGPAGHQGFGPTGQPSHAPNQGQFNPPQQAGPYQAHPQHSPYQQPHPQQGWNQQATVANNPYAQPHPQAGPPHQPGPPHHGAPQQPHNQPHPQQGAPQQPPRQQAPAPPHAQHRPHPQKGPQSPAQTPRPQAPETPRRVLEDFDPGPPVNRPAHPHTPNRVGNDFDPRNPSKTHQNAPETGSHAARVRSDFDPRPNTGQTPPGPGVPSGHPHPQTPLGSRAGNPQDPSHGAFPGARTDGGFGPRGSQAFDQGGMIGHQQNVGPRTDGGFGPRGSQSFDEPFNPRPVERPAADTGFDRHRDTYHHGEPSFLEDPDYHDWDPGTRREEPGTTRPEPEDHDSAPTDDGPGGLKDDQDVPASGEPDPLVGEPVPRDIRKWDWLRHLDDENMPQVGITAGERRWLAQVEDRTDYVSEELSEGSTRPRYVRFQDGTEGVYKRYEDRAFTFGDTPKREVAGSRLAEDLGFGRMTPKSVEWDGPKGQGVLQEWVGDAVPFDKLERSGSARMSEFPIDDRQRAAIFDYVSGNVDRNMGNFMRRDGYNGLVLIDHGYCFPSSVDRANYALDSPFITEFKDKPLSDEVLAGIRSVDTGRMEERLRLSGLSDDEINGALSRLREVQQSGMITGQAWGGDIRGLR</sequence>
<feature type="domain" description="Outer membrane channel protein CpnT-like N-terminal" evidence="3">
    <location>
        <begin position="80"/>
        <end position="205"/>
    </location>
</feature>
<dbReference type="OrthoDB" id="5524878at2"/>
<feature type="compositionally biased region" description="Basic and acidic residues" evidence="1">
    <location>
        <begin position="1341"/>
        <end position="1368"/>
    </location>
</feature>